<proteinExistence type="predicted"/>
<evidence type="ECO:0000313" key="4">
    <source>
        <dbReference type="Proteomes" id="UP001332192"/>
    </source>
</evidence>
<reference evidence="3 4" key="1">
    <citation type="journal article" date="2024" name="Front. Microbiol.">
        <title>Novel thermophilic genera Geochorda gen. nov. and Carboxydochorda gen. nov. from the deep terrestrial subsurface reveal the ecophysiological diversity in the class Limnochordia.</title>
        <authorList>
            <person name="Karnachuk O.V."/>
            <person name="Lukina A.P."/>
            <person name="Avakyan M.R."/>
            <person name="Kadnikov V.V."/>
            <person name="Begmatov S."/>
            <person name="Beletsky A.V."/>
            <person name="Vlasova K.G."/>
            <person name="Novikov A.A."/>
            <person name="Shcherbakova V.A."/>
            <person name="Mardanov A.V."/>
            <person name="Ravin N.V."/>
        </authorList>
    </citation>
    <scope>NUCLEOTIDE SEQUENCE [LARGE SCALE GENOMIC DNA]</scope>
    <source>
        <strain evidence="3 4">L945</strain>
    </source>
</reference>
<name>A0ABZ1BXL4_9FIRM</name>
<dbReference type="PANTHER" id="PTHR30006">
    <property type="entry name" value="THIAMINE-BINDING PERIPLASMIC PROTEIN-RELATED"/>
    <property type="match status" value="1"/>
</dbReference>
<dbReference type="Pfam" id="PF13343">
    <property type="entry name" value="SBP_bac_6"/>
    <property type="match status" value="1"/>
</dbReference>
<organism evidence="3 4">
    <name type="scientific">Carboxydichorda subterranea</name>
    <dbReference type="NCBI Taxonomy" id="3109565"/>
    <lineage>
        <taxon>Bacteria</taxon>
        <taxon>Bacillati</taxon>
        <taxon>Bacillota</taxon>
        <taxon>Limnochordia</taxon>
        <taxon>Limnochordales</taxon>
        <taxon>Geochordaceae</taxon>
        <taxon>Carboxydichorda</taxon>
    </lineage>
</organism>
<accession>A0ABZ1BXL4</accession>
<keyword evidence="1 2" id="KW-0732">Signal</keyword>
<gene>
    <name evidence="3" type="ORF">U7230_00095</name>
</gene>
<keyword evidence="4" id="KW-1185">Reference proteome</keyword>
<dbReference type="PIRSF" id="PIRSF002825">
    <property type="entry name" value="CfbpA"/>
    <property type="match status" value="1"/>
</dbReference>
<dbReference type="SUPFAM" id="SSF53850">
    <property type="entry name" value="Periplasmic binding protein-like II"/>
    <property type="match status" value="1"/>
</dbReference>
<evidence type="ECO:0000256" key="2">
    <source>
        <dbReference type="SAM" id="SignalP"/>
    </source>
</evidence>
<protein>
    <submittedName>
        <fullName evidence="3">ABC transporter substrate-binding protein</fullName>
    </submittedName>
</protein>
<evidence type="ECO:0000313" key="3">
    <source>
        <dbReference type="EMBL" id="WRP17453.1"/>
    </source>
</evidence>
<dbReference type="Proteomes" id="UP001332192">
    <property type="component" value="Chromosome"/>
</dbReference>
<dbReference type="InterPro" id="IPR026045">
    <property type="entry name" value="Ferric-bd"/>
</dbReference>
<dbReference type="Gene3D" id="3.40.190.10">
    <property type="entry name" value="Periplasmic binding protein-like II"/>
    <property type="match status" value="2"/>
</dbReference>
<feature type="signal peptide" evidence="2">
    <location>
        <begin position="1"/>
        <end position="29"/>
    </location>
</feature>
<evidence type="ECO:0000256" key="1">
    <source>
        <dbReference type="ARBA" id="ARBA00022729"/>
    </source>
</evidence>
<dbReference type="CDD" id="cd13547">
    <property type="entry name" value="PBP2_Fbp_like_2"/>
    <property type="match status" value="1"/>
</dbReference>
<sequence>MLAGRFVRRMVMAVAAGVAVAALASFAAAAPQKTLQLYTSQPDQDAAALVKAFEEAYPDVAVSIFRSGTEEVISRFLLEAESGHRRADVLLVADAPTFEALKQRGLLEAYRSPEAARIPAAYYDPEGMYYGTKVMATVIVYHRTLGKPLRRWADLLQPSVRGKLVMPSPFYSGAAAYNVGVWSRTEGLGWPWLEALARQDVLMVQGNGAVLRSVASGERPYGTIVDFMAVRARLQGSPIEVVYPEDGVPVITEPIGIVKGTPNLEAARRFVDFVLSKQGQELAARLGYMPLRSDVTPPEGFPALERIRVMAVPPAELAAGREADKQRFSDVFGQ</sequence>
<feature type="chain" id="PRO_5045702513" evidence="2">
    <location>
        <begin position="30"/>
        <end position="334"/>
    </location>
</feature>
<dbReference type="EMBL" id="CP141615">
    <property type="protein sequence ID" value="WRP17453.1"/>
    <property type="molecule type" value="Genomic_DNA"/>
</dbReference>
<dbReference type="RefSeq" id="WP_324716723.1">
    <property type="nucleotide sequence ID" value="NZ_CP141615.1"/>
</dbReference>